<accession>C3JAL7</accession>
<dbReference type="Proteomes" id="UP000004295">
    <property type="component" value="Unassembled WGS sequence"/>
</dbReference>
<reference evidence="1 2" key="1">
    <citation type="submission" date="2009-04" db="EMBL/GenBank/DDBJ databases">
        <authorList>
            <person name="Sebastian Y."/>
            <person name="Madupu R."/>
            <person name="Durkin A.S."/>
            <person name="Torralba M."/>
            <person name="Methe B."/>
            <person name="Sutton G.G."/>
            <person name="Strausberg R.L."/>
            <person name="Nelson K.E."/>
        </authorList>
    </citation>
    <scope>NUCLEOTIDE SEQUENCE [LARGE SCALE GENOMIC DNA]</scope>
    <source>
        <strain evidence="2">ATCC 35406 / BCRC 14492 / JCM 8526 / NCTC 13058 / HG 370</strain>
    </source>
</reference>
<evidence type="ECO:0000313" key="1">
    <source>
        <dbReference type="EMBL" id="EEN82854.1"/>
    </source>
</evidence>
<protein>
    <recommendedName>
        <fullName evidence="3">DUF5020 domain-containing protein</fullName>
    </recommendedName>
</protein>
<dbReference type="AlphaFoldDB" id="C3JAL7"/>
<organism evidence="1 2">
    <name type="scientific">Porphyromonas endodontalis (strain ATCC 35406 / DSM 24491 / JCM 8526 / CCUG 16442 / BCRC 14492 / NCTC 13058 / HG 370)</name>
    <name type="common">Bacteroides endodontalis</name>
    <dbReference type="NCBI Taxonomy" id="553175"/>
    <lineage>
        <taxon>Bacteria</taxon>
        <taxon>Pseudomonadati</taxon>
        <taxon>Bacteroidota</taxon>
        <taxon>Bacteroidia</taxon>
        <taxon>Bacteroidales</taxon>
        <taxon>Porphyromonadaceae</taxon>
        <taxon>Porphyromonas</taxon>
    </lineage>
</organism>
<sequence length="184" mass="21475">MFRPDSWGNTFFFIDMDYGGSGIRGAYWEIAREFKFWEAPFAIHAEYNGGLTNKFSFHSAFLLGGTYALNDPDFSYGFTITPMYKYIRGNKNPHSAQLTATWYYHFANRICSFNGFMDLWYDGDSKAKTPVIFLSEPQFWLNLNEIPGMNEEFRLSVGTEWELSYNFAGNRFFVMPTLGLKWTF</sequence>
<dbReference type="EMBL" id="ACNN01000020">
    <property type="protein sequence ID" value="EEN82854.1"/>
    <property type="molecule type" value="Genomic_DNA"/>
</dbReference>
<evidence type="ECO:0008006" key="3">
    <source>
        <dbReference type="Google" id="ProtNLM"/>
    </source>
</evidence>
<dbReference type="STRING" id="553175.POREN0001_0254"/>
<name>C3JAL7_POREA</name>
<keyword evidence="2" id="KW-1185">Reference proteome</keyword>
<comment type="caution">
    <text evidence="1">The sequence shown here is derived from an EMBL/GenBank/DDBJ whole genome shotgun (WGS) entry which is preliminary data.</text>
</comment>
<evidence type="ECO:0000313" key="2">
    <source>
        <dbReference type="Proteomes" id="UP000004295"/>
    </source>
</evidence>
<gene>
    <name evidence="1" type="ORF">POREN0001_0254</name>
</gene>
<dbReference type="eggNOG" id="ENOG502ZBZ0">
    <property type="taxonomic scope" value="Bacteria"/>
</dbReference>
<dbReference type="Pfam" id="PF16412">
    <property type="entry name" value="DUF5020"/>
    <property type="match status" value="1"/>
</dbReference>
<proteinExistence type="predicted"/>